<dbReference type="PANTHER" id="PTHR33395">
    <property type="entry name" value="TRANSCRIPTASE, PUTATIVE-RELATED-RELATED"/>
    <property type="match status" value="1"/>
</dbReference>
<protein>
    <submittedName>
        <fullName evidence="2">Uncharacterized protein</fullName>
    </submittedName>
</protein>
<organism evidence="2 3">
    <name type="scientific">Mycteria americana</name>
    <name type="common">Wood stork</name>
    <dbReference type="NCBI Taxonomy" id="33587"/>
    <lineage>
        <taxon>Eukaryota</taxon>
        <taxon>Metazoa</taxon>
        <taxon>Chordata</taxon>
        <taxon>Craniata</taxon>
        <taxon>Vertebrata</taxon>
        <taxon>Euteleostomi</taxon>
        <taxon>Archelosauria</taxon>
        <taxon>Archosauria</taxon>
        <taxon>Dinosauria</taxon>
        <taxon>Saurischia</taxon>
        <taxon>Theropoda</taxon>
        <taxon>Coelurosauria</taxon>
        <taxon>Aves</taxon>
        <taxon>Neognathae</taxon>
        <taxon>Neoaves</taxon>
        <taxon>Aequornithes</taxon>
        <taxon>Ciconiiformes</taxon>
        <taxon>Ciconiidae</taxon>
        <taxon>Mycteria</taxon>
    </lineage>
</organism>
<keyword evidence="3" id="KW-1185">Reference proteome</keyword>
<feature type="region of interest" description="Disordered" evidence="1">
    <location>
        <begin position="221"/>
        <end position="248"/>
    </location>
</feature>
<dbReference type="AlphaFoldDB" id="A0AAN7S1E0"/>
<sequence>MRPEQHKQSRRLLDCIDDNFLVEVTEELMRRDALLDLILKIKEKLIGHVKAEGSPGFSNNEMVKFRILRGGKQAQSSITTLEFRRTSFSLLKDLVGRFPWEKALERRRVQGSWLIFKDHLLQVQEWSILMNRKSSKAETRTDVKDKKSFYKYISSKRKTRENVGLLLNGAGAPVTKDMERSVMLNVFLASVFTGKTGLQESEVSDTRRKVGTKEDLSLVKEYQGEDSSHSSPTPAWGPSHGRQSSTNFSNMSASHGLQFFMNCSSVGPFHRVQSFRSRLLQHGSPTGSQVLPADLLQSGFLPPQVHRFCQEPSPTWASHGVTASFGHIHLLWCGVLHRLQLDICSTIDLHGLQGDLVFTMGAGESLLWHLEHLLPLRVTSTFDNVWSCVVSRVTTMTQRNRLASNFINWRIPQTDKLNKLASSTNEQRRFGNGAIFRAARHNLSQTCIYWKSRGREKGEKERKREEERERKSITTLGSRNDDDRRGNPPVAKQPQFPQPLLRRLVLQTLHQLHCPSLATLQHLNVSLVVRGPKLNTVFEVQPHQCPVQGHDHFPTPAGHTISDTSQDAVGLLGHLGTLPAHIQLAVNQHPQVLFRRAAFQPLFPKPVVLHGVVVTQHLALLNLIQLTSPIDPACPAFLPSSRSTLPHNLVSSANLLRVHSIPLSRSLIKVVNRTSPNTEPWGTPLVTGRQLDLNPFTTTLWARPSRQFFTQRRVHSSKP</sequence>
<dbReference type="EMBL" id="JAUNZN010000001">
    <property type="protein sequence ID" value="KAK4828634.1"/>
    <property type="molecule type" value="Genomic_DNA"/>
</dbReference>
<evidence type="ECO:0000313" key="3">
    <source>
        <dbReference type="Proteomes" id="UP001333110"/>
    </source>
</evidence>
<evidence type="ECO:0000256" key="1">
    <source>
        <dbReference type="SAM" id="MobiDB-lite"/>
    </source>
</evidence>
<accession>A0AAN7S1E0</accession>
<dbReference type="PANTHER" id="PTHR33395:SF22">
    <property type="entry name" value="REVERSE TRANSCRIPTASE DOMAIN-CONTAINING PROTEIN"/>
    <property type="match status" value="1"/>
</dbReference>
<comment type="caution">
    <text evidence="2">The sequence shown here is derived from an EMBL/GenBank/DDBJ whole genome shotgun (WGS) entry which is preliminary data.</text>
</comment>
<gene>
    <name evidence="2" type="ORF">QYF61_000282</name>
</gene>
<dbReference type="Proteomes" id="UP001333110">
    <property type="component" value="Unassembled WGS sequence"/>
</dbReference>
<proteinExistence type="predicted"/>
<feature type="compositionally biased region" description="Basic and acidic residues" evidence="1">
    <location>
        <begin position="454"/>
        <end position="472"/>
    </location>
</feature>
<reference evidence="2 3" key="1">
    <citation type="journal article" date="2023" name="J. Hered.">
        <title>Chromosome-level genome of the wood stork (Mycteria americana) provides insight into avian chromosome evolution.</title>
        <authorList>
            <person name="Flamio R. Jr."/>
            <person name="Ramstad K.M."/>
        </authorList>
    </citation>
    <scope>NUCLEOTIDE SEQUENCE [LARGE SCALE GENOMIC DNA]</scope>
    <source>
        <strain evidence="2">JAX WOST 10</strain>
    </source>
</reference>
<dbReference type="GO" id="GO:0031012">
    <property type="term" value="C:extracellular matrix"/>
    <property type="evidence" value="ECO:0007669"/>
    <property type="project" value="TreeGrafter"/>
</dbReference>
<evidence type="ECO:0000313" key="2">
    <source>
        <dbReference type="EMBL" id="KAK4828634.1"/>
    </source>
</evidence>
<dbReference type="GO" id="GO:0061343">
    <property type="term" value="P:cell adhesion involved in heart morphogenesis"/>
    <property type="evidence" value="ECO:0007669"/>
    <property type="project" value="TreeGrafter"/>
</dbReference>
<name>A0AAN7S1E0_MYCAM</name>
<feature type="region of interest" description="Disordered" evidence="1">
    <location>
        <begin position="454"/>
        <end position="496"/>
    </location>
</feature>
<dbReference type="GO" id="GO:0007508">
    <property type="term" value="P:larval heart development"/>
    <property type="evidence" value="ECO:0007669"/>
    <property type="project" value="TreeGrafter"/>
</dbReference>